<sequence>MDHKNLKADRKPYLIKITEPQTQPEESEDISFNDKEFESIQSDLNFSKYSEERENIKALERKANSAECIERKSKTVQTLSLPFSNTDCKGNINTNNRKLKLDPKLQKAINIRSPKKVIDSSCSCLVF</sequence>
<reference evidence="1 2" key="1">
    <citation type="submission" date="2016-11" db="EMBL/GenBank/DDBJ databases">
        <title>The macronuclear genome of Stentor coeruleus: a giant cell with tiny introns.</title>
        <authorList>
            <person name="Slabodnick M."/>
            <person name="Ruby J.G."/>
            <person name="Reiff S.B."/>
            <person name="Swart E.C."/>
            <person name="Gosai S."/>
            <person name="Prabakaran S."/>
            <person name="Witkowska E."/>
            <person name="Larue G.E."/>
            <person name="Fisher S."/>
            <person name="Freeman R.M."/>
            <person name="Gunawardena J."/>
            <person name="Chu W."/>
            <person name="Stover N.A."/>
            <person name="Gregory B.D."/>
            <person name="Nowacki M."/>
            <person name="Derisi J."/>
            <person name="Roy S.W."/>
            <person name="Marshall W.F."/>
            <person name="Sood P."/>
        </authorList>
    </citation>
    <scope>NUCLEOTIDE SEQUENCE [LARGE SCALE GENOMIC DNA]</scope>
    <source>
        <strain evidence="1">WM001</strain>
    </source>
</reference>
<dbReference type="Proteomes" id="UP000187209">
    <property type="component" value="Unassembled WGS sequence"/>
</dbReference>
<comment type="caution">
    <text evidence="1">The sequence shown here is derived from an EMBL/GenBank/DDBJ whole genome shotgun (WGS) entry which is preliminary data.</text>
</comment>
<evidence type="ECO:0000313" key="1">
    <source>
        <dbReference type="EMBL" id="OMJ84786.1"/>
    </source>
</evidence>
<name>A0A1R2C702_9CILI</name>
<organism evidence="1 2">
    <name type="scientific">Stentor coeruleus</name>
    <dbReference type="NCBI Taxonomy" id="5963"/>
    <lineage>
        <taxon>Eukaryota</taxon>
        <taxon>Sar</taxon>
        <taxon>Alveolata</taxon>
        <taxon>Ciliophora</taxon>
        <taxon>Postciliodesmatophora</taxon>
        <taxon>Heterotrichea</taxon>
        <taxon>Heterotrichida</taxon>
        <taxon>Stentoridae</taxon>
        <taxon>Stentor</taxon>
    </lineage>
</organism>
<accession>A0A1R2C702</accession>
<keyword evidence="2" id="KW-1185">Reference proteome</keyword>
<gene>
    <name evidence="1" type="ORF">SteCoe_14041</name>
</gene>
<protein>
    <submittedName>
        <fullName evidence="1">Uncharacterized protein</fullName>
    </submittedName>
</protein>
<evidence type="ECO:0000313" key="2">
    <source>
        <dbReference type="Proteomes" id="UP000187209"/>
    </source>
</evidence>
<dbReference type="EMBL" id="MPUH01000258">
    <property type="protein sequence ID" value="OMJ84786.1"/>
    <property type="molecule type" value="Genomic_DNA"/>
</dbReference>
<proteinExistence type="predicted"/>
<dbReference type="AlphaFoldDB" id="A0A1R2C702"/>